<dbReference type="InterPro" id="IPR048684">
    <property type="entry name" value="COG4_C"/>
</dbReference>
<evidence type="ECO:0000313" key="3">
    <source>
        <dbReference type="EMBL" id="KIY96251.1"/>
    </source>
</evidence>
<evidence type="ECO:0000259" key="1">
    <source>
        <dbReference type="Pfam" id="PF08318"/>
    </source>
</evidence>
<dbReference type="KEGG" id="mng:MNEG_11712"/>
<feature type="domain" description="COG4 transport protein middle alpha-helical bundle" evidence="1">
    <location>
        <begin position="7"/>
        <end position="60"/>
    </location>
</feature>
<name>A0A0D2M4P2_9CHLO</name>
<dbReference type="Gene3D" id="1.20.58.1970">
    <property type="match status" value="2"/>
</dbReference>
<dbReference type="PANTHER" id="PTHR24016">
    <property type="entry name" value="CONSERVED OLIGOMERIC GOLGI COMPLEX SUBUNIT 4"/>
    <property type="match status" value="1"/>
</dbReference>
<dbReference type="InterPro" id="IPR048682">
    <property type="entry name" value="COG4"/>
</dbReference>
<dbReference type="PANTHER" id="PTHR24016:SF0">
    <property type="entry name" value="CONSERVED OLIGOMERIC GOLGI COMPLEX SUBUNIT 4"/>
    <property type="match status" value="1"/>
</dbReference>
<gene>
    <name evidence="3" type="ORF">MNEG_11712</name>
</gene>
<evidence type="ECO:0000259" key="2">
    <source>
        <dbReference type="Pfam" id="PF20662"/>
    </source>
</evidence>
<feature type="domain" description="Conserved oligomeric Golgi complex subunit 4 C-terminal" evidence="2">
    <location>
        <begin position="95"/>
        <end position="276"/>
    </location>
</feature>
<dbReference type="OrthoDB" id="47059at2759"/>
<organism evidence="3 4">
    <name type="scientific">Monoraphidium neglectum</name>
    <dbReference type="NCBI Taxonomy" id="145388"/>
    <lineage>
        <taxon>Eukaryota</taxon>
        <taxon>Viridiplantae</taxon>
        <taxon>Chlorophyta</taxon>
        <taxon>core chlorophytes</taxon>
        <taxon>Chlorophyceae</taxon>
        <taxon>CS clade</taxon>
        <taxon>Sphaeropleales</taxon>
        <taxon>Selenastraceae</taxon>
        <taxon>Monoraphidium</taxon>
    </lineage>
</organism>
<dbReference type="Proteomes" id="UP000054498">
    <property type="component" value="Unassembled WGS sequence"/>
</dbReference>
<dbReference type="STRING" id="145388.A0A0D2M4P2"/>
<dbReference type="AlphaFoldDB" id="A0A0D2M4P2"/>
<proteinExistence type="predicted"/>
<keyword evidence="4" id="KW-1185">Reference proteome</keyword>
<dbReference type="Pfam" id="PF20662">
    <property type="entry name" value="COG4_C"/>
    <property type="match status" value="1"/>
</dbReference>
<dbReference type="RefSeq" id="XP_013895271.1">
    <property type="nucleotide sequence ID" value="XM_014039817.1"/>
</dbReference>
<dbReference type="Pfam" id="PF08318">
    <property type="entry name" value="COG4_m"/>
    <property type="match status" value="1"/>
</dbReference>
<sequence length="359" mass="38127">MFRKVPGALTSSMVDDAFYILKKCGARALATGSVQCVAALVGELNDSLANTYRAALQSRLAGGPARLVAAAPQAPGGPPAALDAAAAAAATEHAVAINNADVSADYAAKLRHELEGMAERVFPGVGERERVRSVLSDLTKTGGDFRSLATRALEALSDALLPRLRAALDQVGAASYLLGDDDYLQAEAEDGWVGRLLAALDGQLRWLQPRLTPGAWEGLFHSLLDKLLARLEVLLSRKQFSQLGGLQLDRDVRALVAATGEMTSRTVRDKFARLTQAGPMRLAGEAVRIGGGGAGGGRLPHHNTHVMATVLSLESVQEFLDYWGDDAGHITWRLTPAEVRAVLAQRQDFARDVIAALPL</sequence>
<dbReference type="Gene3D" id="1.10.287.1060">
    <property type="entry name" value="ESAT-6-like"/>
    <property type="match status" value="1"/>
</dbReference>
<accession>A0A0D2M4P2</accession>
<dbReference type="GeneID" id="25729002"/>
<evidence type="ECO:0000313" key="4">
    <source>
        <dbReference type="Proteomes" id="UP000054498"/>
    </source>
</evidence>
<reference evidence="3 4" key="1">
    <citation type="journal article" date="2013" name="BMC Genomics">
        <title>Reconstruction of the lipid metabolism for the microalga Monoraphidium neglectum from its genome sequence reveals characteristics suitable for biofuel production.</title>
        <authorList>
            <person name="Bogen C."/>
            <person name="Al-Dilaimi A."/>
            <person name="Albersmeier A."/>
            <person name="Wichmann J."/>
            <person name="Grundmann M."/>
            <person name="Rupp O."/>
            <person name="Lauersen K.J."/>
            <person name="Blifernez-Klassen O."/>
            <person name="Kalinowski J."/>
            <person name="Goesmann A."/>
            <person name="Mussgnug J.H."/>
            <person name="Kruse O."/>
        </authorList>
    </citation>
    <scope>NUCLEOTIDE SEQUENCE [LARGE SCALE GENOMIC DNA]</scope>
    <source>
        <strain evidence="3 4">SAG 48.87</strain>
    </source>
</reference>
<protein>
    <submittedName>
        <fullName evidence="3">Conserved oligomeric Golgi complex subunit 4</fullName>
    </submittedName>
</protein>
<dbReference type="InterPro" id="IPR013167">
    <property type="entry name" value="COG4_M"/>
</dbReference>
<dbReference type="EMBL" id="KK103092">
    <property type="protein sequence ID" value="KIY96251.1"/>
    <property type="molecule type" value="Genomic_DNA"/>
</dbReference>